<reference evidence="1" key="1">
    <citation type="submission" date="2019-08" db="EMBL/GenBank/DDBJ databases">
        <authorList>
            <person name="Kucharzyk K."/>
            <person name="Murdoch R.W."/>
            <person name="Higgins S."/>
            <person name="Loffler F."/>
        </authorList>
    </citation>
    <scope>NUCLEOTIDE SEQUENCE</scope>
</reference>
<comment type="caution">
    <text evidence="1">The sequence shown here is derived from an EMBL/GenBank/DDBJ whole genome shotgun (WGS) entry which is preliminary data.</text>
</comment>
<organism evidence="1">
    <name type="scientific">bioreactor metagenome</name>
    <dbReference type="NCBI Taxonomy" id="1076179"/>
    <lineage>
        <taxon>unclassified sequences</taxon>
        <taxon>metagenomes</taxon>
        <taxon>ecological metagenomes</taxon>
    </lineage>
</organism>
<gene>
    <name evidence="1" type="ORF">SDC9_98136</name>
</gene>
<evidence type="ECO:0000313" key="1">
    <source>
        <dbReference type="EMBL" id="MPM51388.1"/>
    </source>
</evidence>
<protein>
    <submittedName>
        <fullName evidence="1">Uncharacterized protein</fullName>
    </submittedName>
</protein>
<sequence>MLRDADGLCIGVARVVRVGHAQPLGAVHGEDVLRLLRALHQTDLHRVALMAGQDGRGGVAECAPRFVHRQRGPLGGHPCGAETAEVLIAPGLKLEVGRHAIGPPLVCGIERTVEVLPPLLGLLDDRAQTRFLRRCALHGAQGGRDQIHFALRCAAVAVLGNPCHIAARGKVAVALGMHRAGKAVGHVAQAVAVAGVAGAAVGTFR</sequence>
<dbReference type="AlphaFoldDB" id="A0A645AFA3"/>
<accession>A0A645AFA3</accession>
<dbReference type="EMBL" id="VSSQ01013392">
    <property type="protein sequence ID" value="MPM51388.1"/>
    <property type="molecule type" value="Genomic_DNA"/>
</dbReference>
<name>A0A645AFA3_9ZZZZ</name>
<proteinExistence type="predicted"/>